<proteinExistence type="inferred from homology"/>
<keyword evidence="5" id="KW-0804">Transcription</keyword>
<reference evidence="7 8" key="1">
    <citation type="journal article" date="2019" name="BMC Genomics">
        <title>New insights from Opisthorchis felineus genome: update on genomics of the epidemiologically important liver flukes.</title>
        <authorList>
            <person name="Ershov N.I."/>
            <person name="Mordvinov V.A."/>
            <person name="Prokhortchouk E.B."/>
            <person name="Pakharukova M.Y."/>
            <person name="Gunbin K.V."/>
            <person name="Ustyantsev K."/>
            <person name="Genaev M.A."/>
            <person name="Blinov A.G."/>
            <person name="Mazur A."/>
            <person name="Boulygina E."/>
            <person name="Tsygankova S."/>
            <person name="Khrameeva E."/>
            <person name="Chekanov N."/>
            <person name="Fan G."/>
            <person name="Xiao A."/>
            <person name="Zhang H."/>
            <person name="Xu X."/>
            <person name="Yang H."/>
            <person name="Solovyev V."/>
            <person name="Lee S.M."/>
            <person name="Liu X."/>
            <person name="Afonnikov D.A."/>
            <person name="Skryabin K.G."/>
        </authorList>
    </citation>
    <scope>NUCLEOTIDE SEQUENCE [LARGE SCALE GENOMIC DNA]</scope>
    <source>
        <strain evidence="7">AK-0245</strain>
        <tissue evidence="7">Whole organism</tissue>
    </source>
</reference>
<dbReference type="STRING" id="147828.A0A4S2LAM5"/>
<evidence type="ECO:0000313" key="8">
    <source>
        <dbReference type="Proteomes" id="UP000308267"/>
    </source>
</evidence>
<keyword evidence="2 5" id="KW-0158">Chromosome</keyword>
<evidence type="ECO:0000256" key="2">
    <source>
        <dbReference type="ARBA" id="ARBA00022454"/>
    </source>
</evidence>
<keyword evidence="3 5" id="KW-0779">Telomere</keyword>
<dbReference type="GO" id="GO:0006355">
    <property type="term" value="P:regulation of DNA-templated transcription"/>
    <property type="evidence" value="ECO:0007669"/>
    <property type="project" value="UniProtKB-UniRule"/>
</dbReference>
<keyword evidence="8" id="KW-1185">Reference proteome</keyword>
<name>A0A4S2LAM5_OPIFE</name>
<comment type="subcellular location">
    <subcellularLocation>
        <location evidence="5">Nucleus</location>
    </subcellularLocation>
    <subcellularLocation>
        <location evidence="5">Chromosome</location>
        <location evidence="5">Telomere</location>
    </subcellularLocation>
</comment>
<keyword evidence="5" id="KW-0010">Activator</keyword>
<dbReference type="GO" id="GO:0010833">
    <property type="term" value="P:telomere maintenance via telomere lengthening"/>
    <property type="evidence" value="ECO:0007669"/>
    <property type="project" value="UniProtKB-UniRule"/>
</dbReference>
<dbReference type="Proteomes" id="UP000308267">
    <property type="component" value="Unassembled WGS sequence"/>
</dbReference>
<dbReference type="Pfam" id="PF08914">
    <property type="entry name" value="Myb_Rap1"/>
    <property type="match status" value="2"/>
</dbReference>
<evidence type="ECO:0000256" key="1">
    <source>
        <dbReference type="ARBA" id="ARBA00010467"/>
    </source>
</evidence>
<evidence type="ECO:0000256" key="5">
    <source>
        <dbReference type="RuleBase" id="RU367107"/>
    </source>
</evidence>
<keyword evidence="5" id="KW-0805">Transcription regulation</keyword>
<comment type="similarity">
    <text evidence="1 5">Belongs to the RAP1 family.</text>
</comment>
<dbReference type="GO" id="GO:0042162">
    <property type="term" value="F:telomeric DNA binding"/>
    <property type="evidence" value="ECO:0007669"/>
    <property type="project" value="TreeGrafter"/>
</dbReference>
<dbReference type="InterPro" id="IPR015010">
    <property type="entry name" value="TERF2IP_Myb"/>
</dbReference>
<comment type="caution">
    <text evidence="7">The sequence shown here is derived from an EMBL/GenBank/DDBJ whole genome shotgun (WGS) entry which is preliminary data.</text>
</comment>
<sequence>MPEPSIESIPPTLFVLPNGTEMTFTLHRCPDFFTLLPLVVAGGGVLEKRVRTNSILLTEAGSLVESDRYIHVQYVRDCIRARRRLPMDGYKVIPGIPVPEIPSRVPHPAASVPYSPNRRTRKPFTKVESESVQNYISKHGLQDKVHGHSIWRSMEQLGVTSHSAEGMRAHYLHLLARDKKSKRLTKGSRAKPVPFTVEEDAAILDYVKRNNLFDSKFVNQRKIWEEMNRCLGMRHSAESMRSRFRRRLLEKLSSSEDDKLDDISISETSDIASRTENMASTSTAITSSPLRRTSIRFSQRIARNRHSRMPRGITPSRLFPVSPVHTERDLSPMDTSPLAELVLPNGLHRLSDSRNSNEPPSFVTYLMNASKLLTNPLQVYILLSMTNGSVNQTLNFIRTGLRHPNKPAAFNPPLWTPEADAQLKSTELPVLCGLIERFGANEVCSRIAYLAM</sequence>
<dbReference type="AlphaFoldDB" id="A0A4S2LAM5"/>
<accession>A0A4S2LAM5</accession>
<keyword evidence="4 5" id="KW-0539">Nucleus</keyword>
<dbReference type="InterPro" id="IPR009057">
    <property type="entry name" value="Homeodomain-like_sf"/>
</dbReference>
<protein>
    <recommendedName>
        <fullName evidence="5">Telomeric repeat-binding factor 2-interacting protein 1</fullName>
        <shortName evidence="5">TERF2-interacting telomeric protein 1</shortName>
    </recommendedName>
    <alternativeName>
        <fullName evidence="5">Repressor/activator protein 1 homolog</fullName>
    </alternativeName>
</protein>
<dbReference type="EMBL" id="SJOL01008604">
    <property type="protein sequence ID" value="TGZ60080.1"/>
    <property type="molecule type" value="Genomic_DNA"/>
</dbReference>
<feature type="domain" description="TERF2-interacting telomeric protein 1 Myb" evidence="6">
    <location>
        <begin position="124"/>
        <end position="179"/>
    </location>
</feature>
<comment type="subunit">
    <text evidence="5">Homodimer.</text>
</comment>
<dbReference type="OrthoDB" id="435460at2759"/>
<organism evidence="7 8">
    <name type="scientific">Opisthorchis felineus</name>
    <dbReference type="NCBI Taxonomy" id="147828"/>
    <lineage>
        <taxon>Eukaryota</taxon>
        <taxon>Metazoa</taxon>
        <taxon>Spiralia</taxon>
        <taxon>Lophotrochozoa</taxon>
        <taxon>Platyhelminthes</taxon>
        <taxon>Trematoda</taxon>
        <taxon>Digenea</taxon>
        <taxon>Opisthorchiida</taxon>
        <taxon>Opisthorchiata</taxon>
        <taxon>Opisthorchiidae</taxon>
        <taxon>Opisthorchis</taxon>
    </lineage>
</organism>
<dbReference type="EMBL" id="SJOL01008604">
    <property type="protein sequence ID" value="TGZ60081.1"/>
    <property type="molecule type" value="Genomic_DNA"/>
</dbReference>
<gene>
    <name evidence="7" type="ORF">CRM22_008748</name>
</gene>
<dbReference type="PANTHER" id="PTHR16466">
    <property type="entry name" value="TELOMERE REPEAT-BINDING FACTOR 2-INTERACTING PROTEIN 1"/>
    <property type="match status" value="1"/>
</dbReference>
<comment type="function">
    <text evidence="5">Acts both as a regulator of telomere function and as a transcription regulator. Involved in the regulation of telomere length and protection as a component of the shelterin complex (telosome). Does not bind DNA directly: recruited to telomeric double-stranded 5'-TTAGGG-3' repeats via its interaction with terf2. Independently of its function in telomeres, also acts as a transcription regulator: recruited to extratelomeric 5'-TTAGGG-3' sites via its association with terf2 or other factors, and regulates gene expression.</text>
</comment>
<evidence type="ECO:0000256" key="4">
    <source>
        <dbReference type="ARBA" id="ARBA00023242"/>
    </source>
</evidence>
<dbReference type="PANTHER" id="PTHR16466:SF6">
    <property type="entry name" value="TELOMERIC REPEAT-BINDING FACTOR 2-INTERACTING PROTEIN 1"/>
    <property type="match status" value="1"/>
</dbReference>
<evidence type="ECO:0000313" key="7">
    <source>
        <dbReference type="EMBL" id="TGZ60081.1"/>
    </source>
</evidence>
<dbReference type="Gene3D" id="1.10.10.60">
    <property type="entry name" value="Homeodomain-like"/>
    <property type="match status" value="2"/>
</dbReference>
<dbReference type="GO" id="GO:0070187">
    <property type="term" value="C:shelterin complex"/>
    <property type="evidence" value="ECO:0007669"/>
    <property type="project" value="TreeGrafter"/>
</dbReference>
<feature type="domain" description="TERF2-interacting telomeric protein 1 Myb" evidence="6">
    <location>
        <begin position="195"/>
        <end position="252"/>
    </location>
</feature>
<evidence type="ECO:0000259" key="6">
    <source>
        <dbReference type="Pfam" id="PF08914"/>
    </source>
</evidence>
<dbReference type="InterPro" id="IPR039595">
    <property type="entry name" value="TE2IP/Rap1"/>
</dbReference>
<evidence type="ECO:0000256" key="3">
    <source>
        <dbReference type="ARBA" id="ARBA00022895"/>
    </source>
</evidence>
<dbReference type="SUPFAM" id="SSF46689">
    <property type="entry name" value="Homeodomain-like"/>
    <property type="match status" value="2"/>
</dbReference>
<dbReference type="GO" id="GO:0031848">
    <property type="term" value="P:protection from non-homologous end joining at telomere"/>
    <property type="evidence" value="ECO:0007669"/>
    <property type="project" value="TreeGrafter"/>
</dbReference>